<organism evidence="1 2">
    <name type="scientific">Streptosporangium canum</name>
    <dbReference type="NCBI Taxonomy" id="324952"/>
    <lineage>
        <taxon>Bacteria</taxon>
        <taxon>Bacillati</taxon>
        <taxon>Actinomycetota</taxon>
        <taxon>Actinomycetes</taxon>
        <taxon>Streptosporangiales</taxon>
        <taxon>Streptosporangiaceae</taxon>
        <taxon>Streptosporangium</taxon>
    </lineage>
</organism>
<proteinExistence type="predicted"/>
<dbReference type="Proteomes" id="UP000199111">
    <property type="component" value="Unassembled WGS sequence"/>
</dbReference>
<gene>
    <name evidence="1" type="ORF">SAMN05216275_10525</name>
</gene>
<dbReference type="RefSeq" id="WP_093886516.1">
    <property type="nucleotide sequence ID" value="NZ_FOQY01000005.1"/>
</dbReference>
<sequence length="137" mass="15549">MVRDNEARGPIYREVTAAPAYHEFEEEHVVLVRATFEVPGLTQHQPLPLSIEAATKLYQQLREALSSIPISEQPSYLGEIAAAVTRTVENMERAKETFSFPPAHNCSMLRSRLEERLTALEDRLQNTLEVNELWDGS</sequence>
<dbReference type="EMBL" id="FOQY01000005">
    <property type="protein sequence ID" value="SFI80151.1"/>
    <property type="molecule type" value="Genomic_DNA"/>
</dbReference>
<accession>A0A1I3L5Y5</accession>
<evidence type="ECO:0000313" key="1">
    <source>
        <dbReference type="EMBL" id="SFI80151.1"/>
    </source>
</evidence>
<reference evidence="2" key="1">
    <citation type="submission" date="2016-10" db="EMBL/GenBank/DDBJ databases">
        <authorList>
            <person name="Varghese N."/>
            <person name="Submissions S."/>
        </authorList>
    </citation>
    <scope>NUCLEOTIDE SEQUENCE [LARGE SCALE GENOMIC DNA]</scope>
    <source>
        <strain evidence="2">CGMCC 4.2126</strain>
    </source>
</reference>
<name>A0A1I3L5Y5_9ACTN</name>
<dbReference type="GeneID" id="96297564"/>
<evidence type="ECO:0000313" key="2">
    <source>
        <dbReference type="Proteomes" id="UP000199111"/>
    </source>
</evidence>
<protein>
    <submittedName>
        <fullName evidence="1">Uncharacterized protein</fullName>
    </submittedName>
</protein>
<keyword evidence="2" id="KW-1185">Reference proteome</keyword>
<dbReference type="AlphaFoldDB" id="A0A1I3L5Y5"/>